<accession>A0A9P0DR45</accession>
<evidence type="ECO:0000256" key="3">
    <source>
        <dbReference type="ARBA" id="ARBA00022475"/>
    </source>
</evidence>
<keyword evidence="3" id="KW-1003">Cell membrane</keyword>
<keyword evidence="5 8" id="KW-1133">Transmembrane helix</keyword>
<keyword evidence="7" id="KW-0325">Glycoprotein</keyword>
<keyword evidence="10" id="KW-1185">Reference proteome</keyword>
<evidence type="ECO:0000256" key="6">
    <source>
        <dbReference type="ARBA" id="ARBA00023136"/>
    </source>
</evidence>
<evidence type="ECO:0000256" key="4">
    <source>
        <dbReference type="ARBA" id="ARBA00022692"/>
    </source>
</evidence>
<reference evidence="9" key="2">
    <citation type="submission" date="2022-10" db="EMBL/GenBank/DDBJ databases">
        <authorList>
            <consortium name="ENA_rothamsted_submissions"/>
            <consortium name="culmorum"/>
            <person name="King R."/>
        </authorList>
    </citation>
    <scope>NUCLEOTIDE SEQUENCE</scope>
</reference>
<dbReference type="PANTHER" id="PTHR11923">
    <property type="entry name" value="SCAVENGER RECEPTOR CLASS B TYPE-1 SR-B1"/>
    <property type="match status" value="1"/>
</dbReference>
<dbReference type="GO" id="GO:0005737">
    <property type="term" value="C:cytoplasm"/>
    <property type="evidence" value="ECO:0007669"/>
    <property type="project" value="TreeGrafter"/>
</dbReference>
<dbReference type="Pfam" id="PF01130">
    <property type="entry name" value="CD36"/>
    <property type="match status" value="1"/>
</dbReference>
<dbReference type="GO" id="GO:0005886">
    <property type="term" value="C:plasma membrane"/>
    <property type="evidence" value="ECO:0007669"/>
    <property type="project" value="UniProtKB-SubCell"/>
</dbReference>
<dbReference type="Proteomes" id="UP001153737">
    <property type="component" value="Chromosome 17"/>
</dbReference>
<dbReference type="PRINTS" id="PR01609">
    <property type="entry name" value="CD36FAMILY"/>
</dbReference>
<evidence type="ECO:0000256" key="1">
    <source>
        <dbReference type="ARBA" id="ARBA00004236"/>
    </source>
</evidence>
<gene>
    <name evidence="9" type="ORF">PHAECO_LOCUS5902</name>
</gene>
<proteinExistence type="inferred from homology"/>
<organism evidence="9 10">
    <name type="scientific">Phaedon cochleariae</name>
    <name type="common">Mustard beetle</name>
    <dbReference type="NCBI Taxonomy" id="80249"/>
    <lineage>
        <taxon>Eukaryota</taxon>
        <taxon>Metazoa</taxon>
        <taxon>Ecdysozoa</taxon>
        <taxon>Arthropoda</taxon>
        <taxon>Hexapoda</taxon>
        <taxon>Insecta</taxon>
        <taxon>Pterygota</taxon>
        <taxon>Neoptera</taxon>
        <taxon>Endopterygota</taxon>
        <taxon>Coleoptera</taxon>
        <taxon>Polyphaga</taxon>
        <taxon>Cucujiformia</taxon>
        <taxon>Chrysomeloidea</taxon>
        <taxon>Chrysomelidae</taxon>
        <taxon>Chrysomelinae</taxon>
        <taxon>Chrysomelini</taxon>
        <taxon>Phaedon</taxon>
    </lineage>
</organism>
<evidence type="ECO:0000313" key="10">
    <source>
        <dbReference type="Proteomes" id="UP001153737"/>
    </source>
</evidence>
<keyword evidence="6 8" id="KW-0472">Membrane</keyword>
<dbReference type="EMBL" id="OU896723">
    <property type="protein sequence ID" value="CAH1155052.1"/>
    <property type="molecule type" value="Genomic_DNA"/>
</dbReference>
<evidence type="ECO:0000256" key="8">
    <source>
        <dbReference type="SAM" id="Phobius"/>
    </source>
</evidence>
<feature type="transmembrane region" description="Helical" evidence="8">
    <location>
        <begin position="475"/>
        <end position="498"/>
    </location>
</feature>
<comment type="similarity">
    <text evidence="2">Belongs to the CD36 family.</text>
</comment>
<feature type="transmembrane region" description="Helical" evidence="8">
    <location>
        <begin position="12"/>
        <end position="33"/>
    </location>
</feature>
<dbReference type="InterPro" id="IPR002159">
    <property type="entry name" value="CD36_fam"/>
</dbReference>
<comment type="subcellular location">
    <subcellularLocation>
        <location evidence="1">Cell membrane</location>
    </subcellularLocation>
</comment>
<evidence type="ECO:0000256" key="7">
    <source>
        <dbReference type="ARBA" id="ARBA00023180"/>
    </source>
</evidence>
<dbReference type="AlphaFoldDB" id="A0A9P0DR45"/>
<evidence type="ECO:0000313" key="9">
    <source>
        <dbReference type="EMBL" id="CAH1155052.1"/>
    </source>
</evidence>
<protein>
    <submittedName>
        <fullName evidence="9">Uncharacterized protein</fullName>
    </submittedName>
</protein>
<dbReference type="GO" id="GO:0005044">
    <property type="term" value="F:scavenger receptor activity"/>
    <property type="evidence" value="ECO:0007669"/>
    <property type="project" value="TreeGrafter"/>
</dbReference>
<evidence type="ECO:0000256" key="5">
    <source>
        <dbReference type="ARBA" id="ARBA00022989"/>
    </source>
</evidence>
<sequence length="535" mass="60416">MKKEIKYNVNWKILTLAFVGFVMVCFSCFMYVYDPLQMIIRRLVSLTPGSMLFTIWSNPPYDVVMKLYVFNVTNPEEFLRGEEKLNVQQLGPYAYKELLTNQNSTFHDDGTVTYTPRRDFPVDAANSIGDARTDRIIVPNIPMIGIQSYLKDASFITNIGFSTISTSLGAQSFMNLTVEEYLWGYEDKLVSVANKFIPSWIDFGKFGIMERLMNRDNTNQVTISSVPGKTHSPYEYLLTDEEKMAEFHIVKWNGSPGLKDWGFDDSEEAISTTKKCHLVEGAFDGTVFPKPLRKNRTLTLFRKAFCRPVDLTFVEESTTAQGFRSYNYKLNNNMFASPEINPANECFCRNGECPGKGLQNIGVCYYDIPIVLSQPHFLNGAPEVINAISGMNPSEELHSGIAKIHPDLGVPLDESTLKVQVNLGVGKTKYNSKTRPFNDLTLPLLWIELDCMELPKYIAFLITLVVDVLPVCQNVLIYLLGSIGLAMVSGAALLTLFFSKTMVPRSMSIASEYSPIPIINIPSHYFKEKELRICK</sequence>
<evidence type="ECO:0000256" key="2">
    <source>
        <dbReference type="ARBA" id="ARBA00010532"/>
    </source>
</evidence>
<reference evidence="9" key="1">
    <citation type="submission" date="2022-01" db="EMBL/GenBank/DDBJ databases">
        <authorList>
            <person name="King R."/>
        </authorList>
    </citation>
    <scope>NUCLEOTIDE SEQUENCE</scope>
</reference>
<dbReference type="PANTHER" id="PTHR11923:SF104">
    <property type="entry name" value="FI07620P"/>
    <property type="match status" value="1"/>
</dbReference>
<name>A0A9P0DR45_PHACE</name>
<keyword evidence="4 8" id="KW-0812">Transmembrane</keyword>
<dbReference type="OrthoDB" id="18585at2759"/>